<feature type="domain" description="TF-B3" evidence="7">
    <location>
        <begin position="73"/>
        <end position="167"/>
    </location>
</feature>
<dbReference type="OrthoDB" id="953427at2759"/>
<feature type="region of interest" description="Disordered" evidence="6">
    <location>
        <begin position="473"/>
        <end position="493"/>
    </location>
</feature>
<dbReference type="Gene3D" id="2.40.330.10">
    <property type="entry name" value="DNA-binding pseudobarrel domain"/>
    <property type="match status" value="9"/>
</dbReference>
<feature type="domain" description="TF-B3" evidence="7">
    <location>
        <begin position="920"/>
        <end position="992"/>
    </location>
</feature>
<dbReference type="SUPFAM" id="SSF101936">
    <property type="entry name" value="DNA-binding pseudobarrel domain"/>
    <property type="match status" value="9"/>
</dbReference>
<keyword evidence="3" id="KW-0238">DNA-binding</keyword>
<feature type="region of interest" description="Disordered" evidence="6">
    <location>
        <begin position="288"/>
        <end position="338"/>
    </location>
</feature>
<dbReference type="GO" id="GO:0005634">
    <property type="term" value="C:nucleus"/>
    <property type="evidence" value="ECO:0007669"/>
    <property type="project" value="UniProtKB-SubCell"/>
</dbReference>
<dbReference type="PANTHER" id="PTHR31391:SF81">
    <property type="entry name" value="TF-B3 DOMAIN-CONTAINING PROTEIN"/>
    <property type="match status" value="1"/>
</dbReference>
<comment type="subcellular location">
    <subcellularLocation>
        <location evidence="1">Nucleus</location>
    </subcellularLocation>
</comment>
<sequence>MYELEGGMIKPGQAPGIDTEVRRSFKVVEASSLDVRNLFIVKQVSENMSCVNCKVEVFSSALQVLALRKPKRSPSFFKVLIGDFDNKLRIPPAFVKYVLKGNVPTMFTLYSDSGNSWRVRVMVEQGSYFFNSGWSKFVKHHDLEIGDFLVFFLVDTSTFDVLIYNGTACAKNIILAAKKRKCLPPLANRQIEETPSQKCASVSKKPRAVYRARSVSQEVESITEVTRKHVSFVMVVKKYHKYFAVRLGGGWSQFLHENEIVVGDTLLFEHIPSKGNLVHVQIVNKDRYRNRGRRNKQADASVKSTSPAAKRPRVRPCKQIEEPPSTKHAPSSKRTKGVSIGNDEIVSELTPKKASFVMVLKEYQKYSAVVPTSFAKEMGLAEKPSTMIKNSKGRKWLLNTIVDAKSQVRLGAGWSQFVQENKLELGDTLLFQHIPNTGNVINLTIICKGIPKKFVKNHGNSMSSPAMLSVPSGASAQQFGHNGKGDKSTSHSRIQRLKAHAKVKALERASNTFKSENPFFLVAMYPSYVDCCHDKRCRLTIPTEFVREHLMKEHRSVTLCNSSGKTWIANFKQSQIGKTNIHIYKLVGVVIYKGQHANCHQILASEMQYPYTRDNHSQSDEILEQNIEESEDDDTTEILEVIFPKLESKRGAAVVMSSLKTQEKFKVLERVRNTFKSENPFFLLVIQPSYVALGHTTNFKLAIPCNFVKENLMKKHCSVILCSSSGKTWIATFKQRKIGKKLTSYLIAGWGTFARDNNIQVGDVCAFEVINSIHISFKVVIYQEPPVKHKAPSYASQGCPEPLTALKKAKAFQMAGAFKSENPFFVVVLQPSHVHGNKLSVPMNFARKYLTMMHKKVIHLLSDGNSWPVIYDPRFEWSYVFLCNGWHRFAVDNNLEVGDVCVFELTGGIETSMKGIPRTFVKNHGNSMSSPAMLSVPSGEVWKVELTKCNGKIWFENGWLEFSNHYSLDSGHLLVFRYDGNSNFHAVIFDRTATEILYPYTRYNRIHRRSNIDKSKDDDSTQNLEDISTIRKLREKAQMPCPQPCKMMHSTNSAIKTEIECDGKSEFLAQQIRYEGCPARNGDKSTRHRVIQQLKPHEMDDALERASKTFKSENPFFLVVMQPSYVGLSHSKGYRLAIPANFVRKHLMKELCSITLCNSSGKTWIVTFKNNQIGKKQTSYLLTGWGTFVHDNNIRVGDACAFELINSIEISFNVVIYQGPHTKCYQSLSSTDIIRPMKRKDQSCASPSGSETLTALEKAKAFQVASAFKSEYPFFISVLQPSYSRRMNIPVIFARKYLAKMHKEAILLLSNGKSWPVIYCQHKIESTGANAIFGSGWRRFSHDNKLEVGDSCVFELIMAAETSMKVTIYKKQAVKDSSLADNSREKQVELHESSVIGTKSALMNEKEDMSNLLLDYNCDASGETLDDILISNLTFRELGTDVFVVGESTALVATEINTPIRVFSDLVADAFILLSSKTLTLTNSLRPQITFELEGGANDGLQPSNPVKLPVVLQRHGKVSRYFWDGSRVRLLRVDGDGVDGGGSGVPFCFDLDKVVEASSLAIRNFFIPKQVSENYIGYVKWKFLHRVFSSALQVLATQAMFRAIGIGYSRSLTSAAALNWVLKDGLGRLSRCIYTASLASAFDTNLKLPVILLFVVLSRLKRVRFTTSMLFTFSIGVELLTPVFPHHFLLLASLANVAKQMSLACYMATSPPIHRSFAIADNLAEVSAKSQIQSVCFDNLGLMLAAVLNMLLKNNQRLQTGLPFILYPIFSAIDLFGIYQGLKHVHLQTLTKDRLEIIIDSWISSGYVPSPEEVSKDEEINLMWSKGKEPLRIRIGCLNPKAQLSKLSVMTMQSQGILLCIREGARTADVIMGLLQACYVRKALRSSMWESTTKASDSSDLILKEWFKLIDDSKRYVQQQFGPLNEQMMVRGWALKNILLNTQEQTRYSYMDD</sequence>
<dbReference type="InterPro" id="IPR054549">
    <property type="entry name" value="UVB_sens_RUS_dom"/>
</dbReference>
<evidence type="ECO:0000256" key="6">
    <source>
        <dbReference type="SAM" id="MobiDB-lite"/>
    </source>
</evidence>
<organism evidence="8 9">
    <name type="scientific">Gossypium klotzschianum</name>
    <dbReference type="NCBI Taxonomy" id="34286"/>
    <lineage>
        <taxon>Eukaryota</taxon>
        <taxon>Viridiplantae</taxon>
        <taxon>Streptophyta</taxon>
        <taxon>Embryophyta</taxon>
        <taxon>Tracheophyta</taxon>
        <taxon>Spermatophyta</taxon>
        <taxon>Magnoliopsida</taxon>
        <taxon>eudicotyledons</taxon>
        <taxon>Gunneridae</taxon>
        <taxon>Pentapetalae</taxon>
        <taxon>rosids</taxon>
        <taxon>malvids</taxon>
        <taxon>Malvales</taxon>
        <taxon>Malvaceae</taxon>
        <taxon>Malvoideae</taxon>
        <taxon>Gossypium</taxon>
    </lineage>
</organism>
<evidence type="ECO:0000256" key="3">
    <source>
        <dbReference type="ARBA" id="ARBA00023125"/>
    </source>
</evidence>
<feature type="domain" description="TF-B3" evidence="7">
    <location>
        <begin position="686"/>
        <end position="785"/>
    </location>
</feature>
<gene>
    <name evidence="8" type="ORF">Goklo_027638</name>
</gene>
<name>A0A7J8TYW4_9ROSI</name>
<dbReference type="SMART" id="SM01019">
    <property type="entry name" value="B3"/>
    <property type="match status" value="8"/>
</dbReference>
<dbReference type="PROSITE" id="PS50863">
    <property type="entry name" value="B3"/>
    <property type="match status" value="7"/>
</dbReference>
<protein>
    <recommendedName>
        <fullName evidence="7">TF-B3 domain-containing protein</fullName>
    </recommendedName>
</protein>
<comment type="caution">
    <text evidence="8">The sequence shown here is derived from an EMBL/GenBank/DDBJ whole genome shotgun (WGS) entry which is preliminary data.</text>
</comment>
<feature type="domain" description="TF-B3" evidence="7">
    <location>
        <begin position="1272"/>
        <end position="1372"/>
    </location>
</feature>
<evidence type="ECO:0000259" key="7">
    <source>
        <dbReference type="PROSITE" id="PS50863"/>
    </source>
</evidence>
<evidence type="ECO:0000256" key="1">
    <source>
        <dbReference type="ARBA" id="ARBA00004123"/>
    </source>
</evidence>
<keyword evidence="4" id="KW-0804">Transcription</keyword>
<dbReference type="CDD" id="cd10017">
    <property type="entry name" value="B3_DNA"/>
    <property type="match status" value="8"/>
</dbReference>
<reference evidence="8 9" key="1">
    <citation type="journal article" date="2019" name="Genome Biol. Evol.">
        <title>Insights into the evolution of the New World diploid cottons (Gossypium, subgenus Houzingenia) based on genome sequencing.</title>
        <authorList>
            <person name="Grover C.E."/>
            <person name="Arick M.A. 2nd"/>
            <person name="Thrash A."/>
            <person name="Conover J.L."/>
            <person name="Sanders W.S."/>
            <person name="Peterson D.G."/>
            <person name="Frelichowski J.E."/>
            <person name="Scheffler J.A."/>
            <person name="Scheffler B.E."/>
            <person name="Wendel J.F."/>
        </authorList>
    </citation>
    <scope>NUCLEOTIDE SEQUENCE [LARGE SCALE GENOMIC DNA]</scope>
    <source>
        <strain evidence="8">57</strain>
        <tissue evidence="8">Leaf</tissue>
    </source>
</reference>
<feature type="domain" description="TF-B3" evidence="7">
    <location>
        <begin position="824"/>
        <end position="919"/>
    </location>
</feature>
<dbReference type="PANTHER" id="PTHR31391">
    <property type="entry name" value="B3 DOMAIN-CONTAINING PROTEIN OS11G0197600-RELATED"/>
    <property type="match status" value="1"/>
</dbReference>
<dbReference type="Pfam" id="PF02362">
    <property type="entry name" value="B3"/>
    <property type="match status" value="7"/>
</dbReference>
<dbReference type="GO" id="GO:0003677">
    <property type="term" value="F:DNA binding"/>
    <property type="evidence" value="ECO:0007669"/>
    <property type="project" value="UniProtKB-KW"/>
</dbReference>
<evidence type="ECO:0000256" key="5">
    <source>
        <dbReference type="ARBA" id="ARBA00023242"/>
    </source>
</evidence>
<feature type="domain" description="TF-B3" evidence="7">
    <location>
        <begin position="1121"/>
        <end position="1220"/>
    </location>
</feature>
<dbReference type="InterPro" id="IPR055412">
    <property type="entry name" value="UVB_sens_C"/>
</dbReference>
<evidence type="ECO:0000256" key="2">
    <source>
        <dbReference type="ARBA" id="ARBA00023015"/>
    </source>
</evidence>
<dbReference type="InterPro" id="IPR003340">
    <property type="entry name" value="B3_DNA-bd"/>
</dbReference>
<keyword evidence="5" id="KW-0539">Nucleus</keyword>
<accession>A0A7J8TYW4</accession>
<dbReference type="Pfam" id="PF24160">
    <property type="entry name" value="UVB_sens_C"/>
    <property type="match status" value="1"/>
</dbReference>
<evidence type="ECO:0000313" key="8">
    <source>
        <dbReference type="EMBL" id="MBA0643330.1"/>
    </source>
</evidence>
<dbReference type="InterPro" id="IPR015300">
    <property type="entry name" value="DNA-bd_pseudobarrel_sf"/>
</dbReference>
<dbReference type="Pfam" id="PF04884">
    <property type="entry name" value="UVB_sens_prot"/>
    <property type="match status" value="1"/>
</dbReference>
<feature type="domain" description="TF-B3" evidence="7">
    <location>
        <begin position="353"/>
        <end position="449"/>
    </location>
</feature>
<keyword evidence="2" id="KW-0805">Transcription regulation</keyword>
<evidence type="ECO:0000313" key="9">
    <source>
        <dbReference type="Proteomes" id="UP000593573"/>
    </source>
</evidence>
<dbReference type="EMBL" id="JABFAB010000003">
    <property type="protein sequence ID" value="MBA0643330.1"/>
    <property type="molecule type" value="Genomic_DNA"/>
</dbReference>
<keyword evidence="9" id="KW-1185">Reference proteome</keyword>
<dbReference type="InterPro" id="IPR044837">
    <property type="entry name" value="REM16-like"/>
</dbReference>
<dbReference type="Proteomes" id="UP000593573">
    <property type="component" value="Unassembled WGS sequence"/>
</dbReference>
<evidence type="ECO:0000256" key="4">
    <source>
        <dbReference type="ARBA" id="ARBA00023163"/>
    </source>
</evidence>
<proteinExistence type="predicted"/>